<organism evidence="13 14">
    <name type="scientific">Podarcis muralis</name>
    <name type="common">Wall lizard</name>
    <name type="synonym">Lacerta muralis</name>
    <dbReference type="NCBI Taxonomy" id="64176"/>
    <lineage>
        <taxon>Eukaryota</taxon>
        <taxon>Metazoa</taxon>
        <taxon>Chordata</taxon>
        <taxon>Craniata</taxon>
        <taxon>Vertebrata</taxon>
        <taxon>Euteleostomi</taxon>
        <taxon>Lepidosauria</taxon>
        <taxon>Squamata</taxon>
        <taxon>Bifurcata</taxon>
        <taxon>Unidentata</taxon>
        <taxon>Episquamata</taxon>
        <taxon>Laterata</taxon>
        <taxon>Lacertibaenia</taxon>
        <taxon>Lacertidae</taxon>
        <taxon>Podarcis</taxon>
    </lineage>
</organism>
<dbReference type="PROSITE" id="PS01329">
    <property type="entry name" value="COX6A"/>
    <property type="match status" value="1"/>
</dbReference>
<dbReference type="GO" id="GO:0006123">
    <property type="term" value="P:mitochondrial electron transport, cytochrome c to oxygen"/>
    <property type="evidence" value="ECO:0007669"/>
    <property type="project" value="TreeGrafter"/>
</dbReference>
<evidence type="ECO:0000256" key="7">
    <source>
        <dbReference type="ARBA" id="ARBA00022989"/>
    </source>
</evidence>
<sequence>MIPWWRATRLVAHGRKLATAAASGHHGDGSGVRTWKILSFVVALPGVGVCMLNVYLQQANHPHEPPEFIPYHHLRLRSKPFPWGDGNHTFFHNPHTNPLPTGYEGGSHH</sequence>
<dbReference type="PANTHER" id="PTHR11504:SF0">
    <property type="entry name" value="CYTOCHROME C OXIDASE SUBUNIT"/>
    <property type="match status" value="1"/>
</dbReference>
<keyword evidence="8" id="KW-0560">Oxidoreductase</keyword>
<dbReference type="Pfam" id="PF02046">
    <property type="entry name" value="COX6A"/>
    <property type="match status" value="1"/>
</dbReference>
<dbReference type="GeneID" id="114581613"/>
<evidence type="ECO:0000256" key="4">
    <source>
        <dbReference type="ARBA" id="ARBA00022692"/>
    </source>
</evidence>
<evidence type="ECO:0000256" key="12">
    <source>
        <dbReference type="RuleBase" id="RU004397"/>
    </source>
</evidence>
<dbReference type="UniPathway" id="UPA00705"/>
<dbReference type="PIRSF" id="PIRSF000277">
    <property type="entry name" value="COX6A1"/>
    <property type="match status" value="1"/>
</dbReference>
<keyword evidence="5 12" id="KW-0999">Mitochondrion inner membrane</keyword>
<keyword evidence="10 12" id="KW-0472">Membrane</keyword>
<evidence type="ECO:0000313" key="13">
    <source>
        <dbReference type="Ensembl" id="ENSPMRP00000024014.1"/>
    </source>
</evidence>
<keyword evidence="14" id="KW-1185">Reference proteome</keyword>
<reference evidence="13 14" key="1">
    <citation type="journal article" date="2019" name="Proc. Natl. Acad. Sci. U.S.A.">
        <title>Regulatory changes in pterin and carotenoid genes underlie balanced color polymorphisms in the wall lizard.</title>
        <authorList>
            <person name="Andrade P."/>
            <person name="Pinho C."/>
            <person name="Perez I de Lanuza G."/>
            <person name="Afonso S."/>
            <person name="Brejcha J."/>
            <person name="Rubin C.J."/>
            <person name="Wallerman O."/>
            <person name="Pereira P."/>
            <person name="Sabatino S.J."/>
            <person name="Bellati A."/>
            <person name="Pellitteri-Rosa D."/>
            <person name="Bosakova Z."/>
            <person name="Bunikis I."/>
            <person name="Carretero M.A."/>
            <person name="Feiner N."/>
            <person name="Marsik P."/>
            <person name="Pauperio F."/>
            <person name="Salvi D."/>
            <person name="Soler L."/>
            <person name="While G.M."/>
            <person name="Uller T."/>
            <person name="Font E."/>
            <person name="Andersson L."/>
            <person name="Carneiro M."/>
        </authorList>
    </citation>
    <scope>NUCLEOTIDE SEQUENCE</scope>
</reference>
<comment type="subcellular location">
    <subcellularLocation>
        <location evidence="1">Mitochondrion inner membrane</location>
        <topology evidence="1">Single-pass membrane protein</topology>
    </subcellularLocation>
</comment>
<dbReference type="SUPFAM" id="SSF81411">
    <property type="entry name" value="Mitochondrial cytochrome c oxidase subunit VIa"/>
    <property type="match status" value="1"/>
</dbReference>
<comment type="pathway">
    <text evidence="2">Energy metabolism; oxidative phosphorylation.</text>
</comment>
<reference evidence="13" key="2">
    <citation type="submission" date="2025-08" db="UniProtKB">
        <authorList>
            <consortium name="Ensembl"/>
        </authorList>
    </citation>
    <scope>IDENTIFICATION</scope>
</reference>
<keyword evidence="9 12" id="KW-0496">Mitochondrion</keyword>
<evidence type="ECO:0000256" key="5">
    <source>
        <dbReference type="ARBA" id="ARBA00022792"/>
    </source>
</evidence>
<keyword evidence="7" id="KW-1133">Transmembrane helix</keyword>
<keyword evidence="4" id="KW-0812">Transmembrane</keyword>
<accession>A0A670JKF5</accession>
<name>A0A670JKF5_PODMU</name>
<dbReference type="OrthoDB" id="5947505at2759"/>
<dbReference type="Ensembl" id="ENSPMRT00000025478.1">
    <property type="protein sequence ID" value="ENSPMRP00000024014.1"/>
    <property type="gene ID" value="ENSPMRG00000015540.1"/>
</dbReference>
<comment type="similarity">
    <text evidence="3 11">Belongs to the cytochrome c oxidase subunit 6A family.</text>
</comment>
<dbReference type="InterPro" id="IPR001349">
    <property type="entry name" value="Cyt_c_oxidase_su6a"/>
</dbReference>
<dbReference type="GO" id="GO:0030234">
    <property type="term" value="F:enzyme regulator activity"/>
    <property type="evidence" value="ECO:0007669"/>
    <property type="project" value="TreeGrafter"/>
</dbReference>
<reference evidence="13" key="3">
    <citation type="submission" date="2025-09" db="UniProtKB">
        <authorList>
            <consortium name="Ensembl"/>
        </authorList>
    </citation>
    <scope>IDENTIFICATION</scope>
</reference>
<dbReference type="FunFam" id="4.10.95.10:FF:000001">
    <property type="entry name" value="Cytochrome c oxidase subunit 6A, mitochondrial"/>
    <property type="match status" value="1"/>
</dbReference>
<dbReference type="RefSeq" id="XP_028557791.1">
    <property type="nucleotide sequence ID" value="XM_028701958.1"/>
</dbReference>
<dbReference type="Gene3D" id="4.10.95.10">
    <property type="entry name" value="Cytochrome c oxidase, subunit VIa"/>
    <property type="match status" value="1"/>
</dbReference>
<evidence type="ECO:0000256" key="11">
    <source>
        <dbReference type="RuleBase" id="RU004396"/>
    </source>
</evidence>
<keyword evidence="6" id="KW-0809">Transit peptide</keyword>
<dbReference type="AlphaFoldDB" id="A0A670JKF5"/>
<dbReference type="OMA" id="EPFAKYE"/>
<proteinExistence type="inferred from homology"/>
<evidence type="ECO:0000256" key="10">
    <source>
        <dbReference type="ARBA" id="ARBA00023136"/>
    </source>
</evidence>
<dbReference type="KEGG" id="pmua:114581613"/>
<protein>
    <recommendedName>
        <fullName evidence="12">Cytochrome c oxidase subunit</fullName>
    </recommendedName>
    <alternativeName>
        <fullName evidence="12">Cytochrome c oxidase polypeptide VIa</fullName>
    </alternativeName>
</protein>
<dbReference type="PANTHER" id="PTHR11504">
    <property type="entry name" value="CYTOCHROME C OXIDASE POLYPEPTIDE VIA"/>
    <property type="match status" value="1"/>
</dbReference>
<dbReference type="GeneTree" id="ENSGT00940000154612"/>
<evidence type="ECO:0000256" key="3">
    <source>
        <dbReference type="ARBA" id="ARBA00005553"/>
    </source>
</evidence>
<evidence type="ECO:0000313" key="14">
    <source>
        <dbReference type="Proteomes" id="UP000472272"/>
    </source>
</evidence>
<evidence type="ECO:0000256" key="9">
    <source>
        <dbReference type="ARBA" id="ARBA00023128"/>
    </source>
</evidence>
<dbReference type="InterPro" id="IPR036418">
    <property type="entry name" value="Cyt_c_oxidase_su6a_sf"/>
</dbReference>
<evidence type="ECO:0000256" key="2">
    <source>
        <dbReference type="ARBA" id="ARBA00004673"/>
    </source>
</evidence>
<dbReference type="Proteomes" id="UP000472272">
    <property type="component" value="Chromosome 13"/>
</dbReference>
<dbReference type="InterPro" id="IPR018507">
    <property type="entry name" value="Cyt_c_oxidase_su6a_CS"/>
</dbReference>
<dbReference type="CDD" id="cd00925">
    <property type="entry name" value="Cyt_c_Oxidase_VIa"/>
    <property type="match status" value="1"/>
</dbReference>
<evidence type="ECO:0000256" key="6">
    <source>
        <dbReference type="ARBA" id="ARBA00022946"/>
    </source>
</evidence>
<evidence type="ECO:0000256" key="8">
    <source>
        <dbReference type="ARBA" id="ARBA00023002"/>
    </source>
</evidence>
<dbReference type="GO" id="GO:0005743">
    <property type="term" value="C:mitochondrial inner membrane"/>
    <property type="evidence" value="ECO:0007669"/>
    <property type="project" value="UniProtKB-SubCell"/>
</dbReference>
<evidence type="ECO:0000256" key="1">
    <source>
        <dbReference type="ARBA" id="ARBA00004434"/>
    </source>
</evidence>
<dbReference type="GO" id="GO:0016491">
    <property type="term" value="F:oxidoreductase activity"/>
    <property type="evidence" value="ECO:0007669"/>
    <property type="project" value="UniProtKB-KW"/>
</dbReference>
<gene>
    <name evidence="13" type="primary">LOC114581613</name>
</gene>